<name>A0A368BLR3_9GAMM</name>
<dbReference type="InterPro" id="IPR035904">
    <property type="entry name" value="Chorismate_synth_AroC_sf"/>
</dbReference>
<dbReference type="PANTHER" id="PTHR21085">
    <property type="entry name" value="CHORISMATE SYNTHASE"/>
    <property type="match status" value="1"/>
</dbReference>
<dbReference type="GO" id="GO:0008652">
    <property type="term" value="P:amino acid biosynthetic process"/>
    <property type="evidence" value="ECO:0007669"/>
    <property type="project" value="UniProtKB-KW"/>
</dbReference>
<dbReference type="PANTHER" id="PTHR21085:SF0">
    <property type="entry name" value="CHORISMATE SYNTHASE"/>
    <property type="match status" value="1"/>
</dbReference>
<evidence type="ECO:0000256" key="8">
    <source>
        <dbReference type="RuleBase" id="RU000605"/>
    </source>
</evidence>
<comment type="subunit">
    <text evidence="7">Homotetramer.</text>
</comment>
<dbReference type="EC" id="4.2.3.5" evidence="3 7"/>
<dbReference type="InterPro" id="IPR020541">
    <property type="entry name" value="Chorismate_synthase_CS"/>
</dbReference>
<comment type="cofactor">
    <cofactor evidence="7 8">
        <name>FMNH2</name>
        <dbReference type="ChEBI" id="CHEBI:57618"/>
    </cofactor>
    <text evidence="7 8">Reduced FMN (FMNH(2)).</text>
</comment>
<evidence type="ECO:0000256" key="7">
    <source>
        <dbReference type="HAMAP-Rule" id="MF_00300"/>
    </source>
</evidence>
<evidence type="ECO:0000313" key="9">
    <source>
        <dbReference type="EMBL" id="RCL37802.1"/>
    </source>
</evidence>
<evidence type="ECO:0000256" key="5">
    <source>
        <dbReference type="ARBA" id="ARBA00023141"/>
    </source>
</evidence>
<dbReference type="Proteomes" id="UP000253032">
    <property type="component" value="Unassembled WGS sequence"/>
</dbReference>
<evidence type="ECO:0000313" key="10">
    <source>
        <dbReference type="Proteomes" id="UP000253032"/>
    </source>
</evidence>
<dbReference type="Gene3D" id="3.60.150.10">
    <property type="entry name" value="Chorismate synthase AroC"/>
    <property type="match status" value="1"/>
</dbReference>
<organism evidence="9 10">
    <name type="scientific">SAR86 cluster bacterium</name>
    <dbReference type="NCBI Taxonomy" id="2030880"/>
    <lineage>
        <taxon>Bacteria</taxon>
        <taxon>Pseudomonadati</taxon>
        <taxon>Pseudomonadota</taxon>
        <taxon>Gammaproteobacteria</taxon>
        <taxon>SAR86 cluster</taxon>
    </lineage>
</organism>
<comment type="similarity">
    <text evidence="2 7 8">Belongs to the chorismate synthase family.</text>
</comment>
<dbReference type="GO" id="GO:0009423">
    <property type="term" value="P:chorismate biosynthetic process"/>
    <property type="evidence" value="ECO:0007669"/>
    <property type="project" value="UniProtKB-UniRule"/>
</dbReference>
<dbReference type="PROSITE" id="PS00789">
    <property type="entry name" value="CHORISMATE_SYNTHASE_3"/>
    <property type="match status" value="1"/>
</dbReference>
<dbReference type="GO" id="GO:0004107">
    <property type="term" value="F:chorismate synthase activity"/>
    <property type="evidence" value="ECO:0007669"/>
    <property type="project" value="UniProtKB-UniRule"/>
</dbReference>
<dbReference type="NCBIfam" id="TIGR00033">
    <property type="entry name" value="aroC"/>
    <property type="match status" value="1"/>
</dbReference>
<proteinExistence type="inferred from homology"/>
<keyword evidence="6 7" id="KW-0456">Lyase</keyword>
<evidence type="ECO:0000256" key="6">
    <source>
        <dbReference type="ARBA" id="ARBA00023239"/>
    </source>
</evidence>
<comment type="function">
    <text evidence="7">Catalyzes the anti-1,4-elimination of the C-3 phosphate and the C-6 proR hydrogen from 5-enolpyruvylshikimate-3-phosphate (EPSP) to yield chorismate, which is the branch point compound that serves as the starting substrate for the three terminal pathways of aromatic amino acid biosynthesis. This reaction introduces a second double bond into the aromatic ring system.</text>
</comment>
<feature type="binding site" evidence="7">
    <location>
        <begin position="237"/>
        <end position="238"/>
    </location>
    <ligand>
        <name>FMN</name>
        <dbReference type="ChEBI" id="CHEBI:58210"/>
    </ligand>
</feature>
<keyword evidence="4 7" id="KW-0028">Amino-acid biosynthesis</keyword>
<dbReference type="CDD" id="cd07304">
    <property type="entry name" value="Chorismate_synthase"/>
    <property type="match status" value="1"/>
</dbReference>
<gene>
    <name evidence="7" type="primary">aroC</name>
    <name evidence="9" type="ORF">DBW98_03340</name>
</gene>
<dbReference type="PIRSF" id="PIRSF001456">
    <property type="entry name" value="Chorismate_synth"/>
    <property type="match status" value="1"/>
</dbReference>
<evidence type="ECO:0000256" key="3">
    <source>
        <dbReference type="ARBA" id="ARBA00013036"/>
    </source>
</evidence>
<reference evidence="9 10" key="1">
    <citation type="journal article" date="2018" name="Microbiome">
        <title>Fine metagenomic profile of the Mediterranean stratified and mixed water columns revealed by assembly and recruitment.</title>
        <authorList>
            <person name="Haro-Moreno J.M."/>
            <person name="Lopez-Perez M."/>
            <person name="De La Torre J.R."/>
            <person name="Picazo A."/>
            <person name="Camacho A."/>
            <person name="Rodriguez-Valera F."/>
        </authorList>
    </citation>
    <scope>NUCLEOTIDE SEQUENCE [LARGE SCALE GENOMIC DNA]</scope>
    <source>
        <strain evidence="9">MED-G84</strain>
    </source>
</reference>
<comment type="caution">
    <text evidence="7">Lacks conserved residue(s) required for the propagation of feature annotation.</text>
</comment>
<keyword evidence="5 7" id="KW-0057">Aromatic amino acid biosynthesis</keyword>
<dbReference type="EMBL" id="QOPC01000017">
    <property type="protein sequence ID" value="RCL37802.1"/>
    <property type="molecule type" value="Genomic_DNA"/>
</dbReference>
<feature type="binding site" evidence="7">
    <location>
        <position position="318"/>
    </location>
    <ligand>
        <name>FMN</name>
        <dbReference type="ChEBI" id="CHEBI:58210"/>
    </ligand>
</feature>
<dbReference type="PROSITE" id="PS00788">
    <property type="entry name" value="CHORISMATE_SYNTHASE_2"/>
    <property type="match status" value="1"/>
</dbReference>
<evidence type="ECO:0000256" key="2">
    <source>
        <dbReference type="ARBA" id="ARBA00008014"/>
    </source>
</evidence>
<dbReference type="HAMAP" id="MF_00300">
    <property type="entry name" value="Chorismate_synth"/>
    <property type="match status" value="1"/>
</dbReference>
<sequence>MSGNTFGKLFRVTTYGESHGNALGCIIDGCPPQLELSPEDIQSELNRRKPGQSDVTTQRKEDDIVEILSGVFEGKTLGTPISLIIYNQDERSKDYSNIKDVFRPNHADITYQAKYGHRDYRGGGRSSARETVMRVASGAIAKKFLNLNGIHTEGYVSQIGSIKAEKIDLGNAKTNKYFFADESKLADLDSMFADLIAEGNSVGAKLGVRVSNCPVGLGEPVFDKLDAELAKAIMSINAVKSVTIGNVENILELRGSEVRDEITQDGFKSNNAGGILGGISNGDLIELDFIIKPTSSIKSKGNTINANGEEVEVEVTGRHDPCVGIRAVPIAEAMVNLVIMDHFLRNQAQCGLIDQSIPFKK</sequence>
<evidence type="ECO:0000256" key="4">
    <source>
        <dbReference type="ARBA" id="ARBA00022605"/>
    </source>
</evidence>
<dbReference type="GO" id="GO:0009073">
    <property type="term" value="P:aromatic amino acid family biosynthetic process"/>
    <property type="evidence" value="ECO:0007669"/>
    <property type="project" value="UniProtKB-KW"/>
</dbReference>
<comment type="catalytic activity">
    <reaction evidence="7 8">
        <text>5-O-(1-carboxyvinyl)-3-phosphoshikimate = chorismate + phosphate</text>
        <dbReference type="Rhea" id="RHEA:21020"/>
        <dbReference type="ChEBI" id="CHEBI:29748"/>
        <dbReference type="ChEBI" id="CHEBI:43474"/>
        <dbReference type="ChEBI" id="CHEBI:57701"/>
        <dbReference type="EC" id="4.2.3.5"/>
    </reaction>
</comment>
<feature type="binding site" evidence="7">
    <location>
        <begin position="292"/>
        <end position="296"/>
    </location>
    <ligand>
        <name>FMN</name>
        <dbReference type="ChEBI" id="CHEBI:58210"/>
    </ligand>
</feature>
<dbReference type="SUPFAM" id="SSF103263">
    <property type="entry name" value="Chorismate synthase, AroC"/>
    <property type="match status" value="1"/>
</dbReference>
<dbReference type="NCBIfam" id="NF003793">
    <property type="entry name" value="PRK05382.1"/>
    <property type="match status" value="1"/>
</dbReference>
<keyword evidence="7" id="KW-0288">FMN</keyword>
<feature type="binding site" evidence="7">
    <location>
        <begin position="125"/>
        <end position="127"/>
    </location>
    <ligand>
        <name>FMN</name>
        <dbReference type="ChEBI" id="CHEBI:58210"/>
    </ligand>
</feature>
<feature type="binding site" evidence="7">
    <location>
        <position position="277"/>
    </location>
    <ligand>
        <name>FMN</name>
        <dbReference type="ChEBI" id="CHEBI:58210"/>
    </ligand>
</feature>
<dbReference type="GO" id="GO:0010181">
    <property type="term" value="F:FMN binding"/>
    <property type="evidence" value="ECO:0007669"/>
    <property type="project" value="TreeGrafter"/>
</dbReference>
<accession>A0A368BLR3</accession>
<dbReference type="PROSITE" id="PS00787">
    <property type="entry name" value="CHORISMATE_SYNTHASE_1"/>
    <property type="match status" value="1"/>
</dbReference>
<comment type="caution">
    <text evidence="9">The sequence shown here is derived from an EMBL/GenBank/DDBJ whole genome shotgun (WGS) entry which is preliminary data.</text>
</comment>
<keyword evidence="7" id="KW-0521">NADP</keyword>
<comment type="pathway">
    <text evidence="1 7 8">Metabolic intermediate biosynthesis; chorismate biosynthesis; chorismate from D-erythrose 4-phosphate and phosphoenolpyruvate: step 7/7.</text>
</comment>
<evidence type="ECO:0000256" key="1">
    <source>
        <dbReference type="ARBA" id="ARBA00005044"/>
    </source>
</evidence>
<dbReference type="InterPro" id="IPR000453">
    <property type="entry name" value="Chorismate_synth"/>
</dbReference>
<feature type="binding site" evidence="7">
    <location>
        <position position="48"/>
    </location>
    <ligand>
        <name>NADP(+)</name>
        <dbReference type="ChEBI" id="CHEBI:58349"/>
    </ligand>
</feature>
<dbReference type="UniPathway" id="UPA00053">
    <property type="reaction ID" value="UER00090"/>
</dbReference>
<dbReference type="AlphaFoldDB" id="A0A368BLR3"/>
<keyword evidence="7" id="KW-0285">Flavoprotein</keyword>
<keyword evidence="7" id="KW-0274">FAD</keyword>
<dbReference type="Pfam" id="PF01264">
    <property type="entry name" value="Chorismate_synt"/>
    <property type="match status" value="1"/>
</dbReference>
<protein>
    <recommendedName>
        <fullName evidence="3 7">Chorismate synthase</fullName>
        <shortName evidence="7">CS</shortName>
        <ecNumber evidence="3 7">4.2.3.5</ecNumber>
    </recommendedName>
    <alternativeName>
        <fullName evidence="7">5-enolpyruvylshikimate-3-phosphate phospholyase</fullName>
    </alternativeName>
</protein>
<dbReference type="GO" id="GO:0005829">
    <property type="term" value="C:cytosol"/>
    <property type="evidence" value="ECO:0007669"/>
    <property type="project" value="TreeGrafter"/>
</dbReference>